<sequence>MSSINPRRRSPGARSAADPTNGVPHKISSVLRKGATFHSPTSPSDSDDAFSPPSLTRSQSDFDDFVNANCRRIALALNDIDEALAKNTESLSLLDDPPRDTSPLQDTSLPIPRLLLDLPVVNPATTETNQDRCVLRPRSMRKVNVHASDSGIGSSIASSSEKRAAVETAQKSFQPRTPALTRLAASSTSTMLPSLSPRAAKRIYEHVLQPLLSKPTLKDFEDIVLDMPRRIRSKEVVCLRDLEKTLCFMAPERAKTAALYLDFCFTSVRCIQATVEYIPDREQIRPGDRPYTHGYFIDLKDQLYNYGRGLAAMKDKSEILPDDMDFDQSDEIRLHGGIAENGRPAELVRVKKDGTAISMATGKVVDLNESPAQLKRSLSEQREDEEEIMRSMARRKKNASPEELAPKRCREPGCTKEFKRPCDLTKHEKTHSRPWKCPFPTCKYHDYGWPTEKEMDRHINDKHSDAPAMYECLFKPCPYKSKRESNCKQHMEKAHGWHYVRTKTNGKKASSNPADSIQETPLLSNISIPSATPSSSVPTPPQESAHQAMAHDFPHFPNEADWMATYGQQPQTLDLMDLGLENPSPASATSYDQYPPYQNGSAFITEDDIYAAHVQIAAQQLPTPEPVFHKMMPQQLPIYAQHQPCMVAPLGELQGINQSEFSPTGQQNAVLYTPTSLREVDEGFDDACISDGSDFQLYPSGAAKNFNPLFGDFAIMEAPSANLGFSQAYQDTFQQMGFYNIDNPAYYDRS</sequence>
<dbReference type="PANTHER" id="PTHR46179">
    <property type="entry name" value="ZINC FINGER PROTEIN"/>
    <property type="match status" value="1"/>
</dbReference>
<feature type="compositionally biased region" description="Low complexity" evidence="9">
    <location>
        <begin position="526"/>
        <end position="537"/>
    </location>
</feature>
<feature type="region of interest" description="Disordered" evidence="9">
    <location>
        <begin position="146"/>
        <end position="177"/>
    </location>
</feature>
<accession>A0A0M8MR47</accession>
<dbReference type="Gene3D" id="3.30.160.60">
    <property type="entry name" value="Classic Zinc Finger"/>
    <property type="match status" value="1"/>
</dbReference>
<keyword evidence="2" id="KW-0479">Metal-binding</keyword>
<gene>
    <name evidence="11" type="ORF">ESCO_004708</name>
</gene>
<keyword evidence="7" id="KW-0539">Nucleus</keyword>
<dbReference type="GO" id="GO:0005634">
    <property type="term" value="C:nucleus"/>
    <property type="evidence" value="ECO:0007669"/>
    <property type="project" value="UniProtKB-SubCell"/>
</dbReference>
<dbReference type="AlphaFoldDB" id="A0A0M8MR47"/>
<evidence type="ECO:0000256" key="7">
    <source>
        <dbReference type="ARBA" id="ARBA00023242"/>
    </source>
</evidence>
<evidence type="ECO:0000256" key="8">
    <source>
        <dbReference type="PROSITE-ProRule" id="PRU00042"/>
    </source>
</evidence>
<dbReference type="SMART" id="SM00355">
    <property type="entry name" value="ZnF_C2H2"/>
    <property type="match status" value="3"/>
</dbReference>
<keyword evidence="5" id="KW-0805">Transcription regulation</keyword>
<keyword evidence="12" id="KW-1185">Reference proteome</keyword>
<dbReference type="PROSITE" id="PS00028">
    <property type="entry name" value="ZINC_FINGER_C2H2_1"/>
    <property type="match status" value="1"/>
</dbReference>
<reference evidence="11 12" key="1">
    <citation type="submission" date="2015-07" db="EMBL/GenBank/DDBJ databases">
        <title>The genome of the fungus Escovopsis weberi, a specialized disease agent of ant agriculture.</title>
        <authorList>
            <person name="de Man T.J."/>
            <person name="Stajich J.E."/>
            <person name="Kubicek C.P."/>
            <person name="Chenthamara K."/>
            <person name="Atanasova L."/>
            <person name="Druzhinina I.S."/>
            <person name="Birnbaum S."/>
            <person name="Barribeau S.M."/>
            <person name="Teiling C."/>
            <person name="Suen G."/>
            <person name="Currie C."/>
            <person name="Gerardo N.M."/>
        </authorList>
    </citation>
    <scope>NUCLEOTIDE SEQUENCE [LARGE SCALE GENOMIC DNA]</scope>
</reference>
<keyword evidence="3 8" id="KW-0863">Zinc-finger</keyword>
<dbReference type="GO" id="GO:0008270">
    <property type="term" value="F:zinc ion binding"/>
    <property type="evidence" value="ECO:0007669"/>
    <property type="project" value="UniProtKB-KW"/>
</dbReference>
<evidence type="ECO:0000256" key="9">
    <source>
        <dbReference type="SAM" id="MobiDB-lite"/>
    </source>
</evidence>
<evidence type="ECO:0000256" key="2">
    <source>
        <dbReference type="ARBA" id="ARBA00022723"/>
    </source>
</evidence>
<dbReference type="InterPro" id="IPR013087">
    <property type="entry name" value="Znf_C2H2_type"/>
</dbReference>
<dbReference type="PROSITE" id="PS50157">
    <property type="entry name" value="ZINC_FINGER_C2H2_2"/>
    <property type="match status" value="1"/>
</dbReference>
<dbReference type="EMBL" id="LGSR01000029">
    <property type="protein sequence ID" value="KOS16678.1"/>
    <property type="molecule type" value="Genomic_DNA"/>
</dbReference>
<feature type="region of interest" description="Disordered" evidence="9">
    <location>
        <begin position="1"/>
        <end position="61"/>
    </location>
</feature>
<evidence type="ECO:0000256" key="6">
    <source>
        <dbReference type="ARBA" id="ARBA00023163"/>
    </source>
</evidence>
<feature type="compositionally biased region" description="Low complexity" evidence="9">
    <location>
        <begin position="147"/>
        <end position="159"/>
    </location>
</feature>
<dbReference type="PANTHER" id="PTHR46179:SF13">
    <property type="entry name" value="C2H2-TYPE DOMAIN-CONTAINING PROTEIN"/>
    <property type="match status" value="1"/>
</dbReference>
<feature type="domain" description="C2H2-type" evidence="10">
    <location>
        <begin position="407"/>
        <end position="436"/>
    </location>
</feature>
<name>A0A0M8MR47_ESCWE</name>
<proteinExistence type="predicted"/>
<evidence type="ECO:0000256" key="5">
    <source>
        <dbReference type="ARBA" id="ARBA00023015"/>
    </source>
</evidence>
<comment type="subcellular location">
    <subcellularLocation>
        <location evidence="1">Nucleus</location>
    </subcellularLocation>
</comment>
<evidence type="ECO:0000256" key="3">
    <source>
        <dbReference type="ARBA" id="ARBA00022771"/>
    </source>
</evidence>
<protein>
    <submittedName>
        <fullName evidence="11">Zinc finger transcription factor ace1</fullName>
    </submittedName>
</protein>
<dbReference type="Proteomes" id="UP000053831">
    <property type="component" value="Unassembled WGS sequence"/>
</dbReference>
<evidence type="ECO:0000259" key="10">
    <source>
        <dbReference type="PROSITE" id="PS50157"/>
    </source>
</evidence>
<evidence type="ECO:0000256" key="1">
    <source>
        <dbReference type="ARBA" id="ARBA00004123"/>
    </source>
</evidence>
<dbReference type="InterPro" id="IPR051061">
    <property type="entry name" value="Zinc_finger_trans_reg"/>
</dbReference>
<feature type="compositionally biased region" description="Basic residues" evidence="9">
    <location>
        <begin position="1"/>
        <end position="11"/>
    </location>
</feature>
<keyword evidence="6" id="KW-0804">Transcription</keyword>
<dbReference type="STRING" id="150374.A0A0M8MR47"/>
<comment type="caution">
    <text evidence="11">The sequence shown here is derived from an EMBL/GenBank/DDBJ whole genome shotgun (WGS) entry which is preliminary data.</text>
</comment>
<keyword evidence="4" id="KW-0862">Zinc</keyword>
<evidence type="ECO:0000313" key="12">
    <source>
        <dbReference type="Proteomes" id="UP000053831"/>
    </source>
</evidence>
<feature type="region of interest" description="Disordered" evidence="9">
    <location>
        <begin position="376"/>
        <end position="404"/>
    </location>
</feature>
<dbReference type="OrthoDB" id="9368434at2759"/>
<evidence type="ECO:0000313" key="11">
    <source>
        <dbReference type="EMBL" id="KOS16678.1"/>
    </source>
</evidence>
<feature type="region of interest" description="Disordered" evidence="9">
    <location>
        <begin position="526"/>
        <end position="548"/>
    </location>
</feature>
<feature type="compositionally biased region" description="Low complexity" evidence="9">
    <location>
        <begin position="39"/>
        <end position="54"/>
    </location>
</feature>
<dbReference type="GO" id="GO:0006357">
    <property type="term" value="P:regulation of transcription by RNA polymerase II"/>
    <property type="evidence" value="ECO:0007669"/>
    <property type="project" value="TreeGrafter"/>
</dbReference>
<organism evidence="11 12">
    <name type="scientific">Escovopsis weberi</name>
    <dbReference type="NCBI Taxonomy" id="150374"/>
    <lineage>
        <taxon>Eukaryota</taxon>
        <taxon>Fungi</taxon>
        <taxon>Dikarya</taxon>
        <taxon>Ascomycota</taxon>
        <taxon>Pezizomycotina</taxon>
        <taxon>Sordariomycetes</taxon>
        <taxon>Hypocreomycetidae</taxon>
        <taxon>Hypocreales</taxon>
        <taxon>Hypocreaceae</taxon>
        <taxon>Escovopsis</taxon>
    </lineage>
</organism>
<evidence type="ECO:0000256" key="4">
    <source>
        <dbReference type="ARBA" id="ARBA00022833"/>
    </source>
</evidence>